<dbReference type="Pfam" id="PF22486">
    <property type="entry name" value="MATH_2"/>
    <property type="match status" value="1"/>
</dbReference>
<dbReference type="PROSITE" id="PS50144">
    <property type="entry name" value="MATH"/>
    <property type="match status" value="1"/>
</dbReference>
<dbReference type="ExpressionAtlas" id="A0A654ET41">
    <property type="expression patterns" value="baseline and differential"/>
</dbReference>
<evidence type="ECO:0000313" key="2">
    <source>
        <dbReference type="EMBL" id="VYS52476.1"/>
    </source>
</evidence>
<dbReference type="PANTHER" id="PTHR46162:SF5">
    <property type="entry name" value="T23K8.6-RELATED"/>
    <property type="match status" value="1"/>
</dbReference>
<dbReference type="PANTHER" id="PTHR46162">
    <property type="entry name" value="TRAF-LIKE FAMILY PROTEIN"/>
    <property type="match status" value="1"/>
</dbReference>
<accession>A0A654ET41</accession>
<dbReference type="Gene3D" id="2.60.210.10">
    <property type="entry name" value="Apoptosis, Tumor Necrosis Factor Receptor Associated Protein 2, Chain A"/>
    <property type="match status" value="2"/>
</dbReference>
<feature type="domain" description="MATH" evidence="1">
    <location>
        <begin position="88"/>
        <end position="166"/>
    </location>
</feature>
<organism evidence="2 3">
    <name type="scientific">Arabidopsis thaliana</name>
    <name type="common">Mouse-ear cress</name>
    <dbReference type="NCBI Taxonomy" id="3702"/>
    <lineage>
        <taxon>Eukaryota</taxon>
        <taxon>Viridiplantae</taxon>
        <taxon>Streptophyta</taxon>
        <taxon>Embryophyta</taxon>
        <taxon>Tracheophyta</taxon>
        <taxon>Spermatophyta</taxon>
        <taxon>Magnoliopsida</taxon>
        <taxon>eudicotyledons</taxon>
        <taxon>Gunneridae</taxon>
        <taxon>Pentapetalae</taxon>
        <taxon>rosids</taxon>
        <taxon>malvids</taxon>
        <taxon>Brassicales</taxon>
        <taxon>Brassicaceae</taxon>
        <taxon>Camelineae</taxon>
        <taxon>Arabidopsis</taxon>
    </lineage>
</organism>
<sequence>MEVFAYLIFFVYNKKENKYFTIQDVEVKRFNALRTVWGLSQVLSLETFNDPENGYTFEGEQCEFGVDVMVSSPITKWEVVSFDEKLDILKFSWSVKDFSVLKEEFYVSESFSMGGRLWDLQMYPKGDPRRDKKWLSIFLRLSGSETLTVDEKIYVIAHLRVLDPRG</sequence>
<reference evidence="2 3" key="1">
    <citation type="submission" date="2019-11" db="EMBL/GenBank/DDBJ databases">
        <authorList>
            <person name="Jiao W.-B."/>
            <person name="Schneeberger K."/>
        </authorList>
    </citation>
    <scope>NUCLEOTIDE SEQUENCE [LARGE SCALE GENOMIC DNA]</scope>
    <source>
        <strain evidence="3">cv. An-1</strain>
    </source>
</reference>
<protein>
    <recommendedName>
        <fullName evidence="1">MATH domain-containing protein</fullName>
    </recommendedName>
</protein>
<evidence type="ECO:0000313" key="3">
    <source>
        <dbReference type="Proteomes" id="UP000426265"/>
    </source>
</evidence>
<name>A0A654ET41_ARATH</name>
<dbReference type="SUPFAM" id="SSF49599">
    <property type="entry name" value="TRAF domain-like"/>
    <property type="match status" value="2"/>
</dbReference>
<dbReference type="AlphaFoldDB" id="A0A654ET41"/>
<dbReference type="Proteomes" id="UP000426265">
    <property type="component" value="Unassembled WGS sequence"/>
</dbReference>
<dbReference type="CDD" id="cd00121">
    <property type="entry name" value="MATH"/>
    <property type="match status" value="1"/>
</dbReference>
<dbReference type="EMBL" id="CACRSJ010000105">
    <property type="protein sequence ID" value="VYS52476.1"/>
    <property type="molecule type" value="Genomic_DNA"/>
</dbReference>
<evidence type="ECO:0000259" key="1">
    <source>
        <dbReference type="PROSITE" id="PS50144"/>
    </source>
</evidence>
<dbReference type="InterPro" id="IPR008974">
    <property type="entry name" value="TRAF-like"/>
</dbReference>
<dbReference type="InterPro" id="IPR002083">
    <property type="entry name" value="MATH/TRAF_dom"/>
</dbReference>
<gene>
    <name evidence="2" type="ORF">AN1_LOCUS7938</name>
</gene>
<proteinExistence type="predicted"/>